<evidence type="ECO:0000313" key="13">
    <source>
        <dbReference type="EMBL" id="ROT72335.1"/>
    </source>
</evidence>
<keyword evidence="2 7" id="KW-0728">SH3 domain</keyword>
<feature type="transmembrane region" description="Helical" evidence="10">
    <location>
        <begin position="839"/>
        <end position="861"/>
    </location>
</feature>
<feature type="compositionally biased region" description="Acidic residues" evidence="9">
    <location>
        <begin position="741"/>
        <end position="751"/>
    </location>
</feature>
<feature type="region of interest" description="Disordered" evidence="9">
    <location>
        <begin position="469"/>
        <end position="772"/>
    </location>
</feature>
<dbReference type="Proteomes" id="UP000283509">
    <property type="component" value="Unassembled WGS sequence"/>
</dbReference>
<dbReference type="Gene3D" id="2.30.30.40">
    <property type="entry name" value="SH3 Domains"/>
    <property type="match status" value="1"/>
</dbReference>
<organism evidence="13 14">
    <name type="scientific">Penaeus vannamei</name>
    <name type="common">Whiteleg shrimp</name>
    <name type="synonym">Litopenaeus vannamei</name>
    <dbReference type="NCBI Taxonomy" id="6689"/>
    <lineage>
        <taxon>Eukaryota</taxon>
        <taxon>Metazoa</taxon>
        <taxon>Ecdysozoa</taxon>
        <taxon>Arthropoda</taxon>
        <taxon>Crustacea</taxon>
        <taxon>Multicrustacea</taxon>
        <taxon>Malacostraca</taxon>
        <taxon>Eumalacostraca</taxon>
        <taxon>Eucarida</taxon>
        <taxon>Decapoda</taxon>
        <taxon>Dendrobranchiata</taxon>
        <taxon>Penaeoidea</taxon>
        <taxon>Penaeidae</taxon>
        <taxon>Penaeus</taxon>
    </lineage>
</organism>
<evidence type="ECO:0000313" key="14">
    <source>
        <dbReference type="Proteomes" id="UP000283509"/>
    </source>
</evidence>
<feature type="transmembrane region" description="Helical" evidence="10">
    <location>
        <begin position="1114"/>
        <end position="1131"/>
    </location>
</feature>
<feature type="signal peptide" evidence="11">
    <location>
        <begin position="1"/>
        <end position="24"/>
    </location>
</feature>
<dbReference type="GO" id="GO:0009306">
    <property type="term" value="P:protein secretion"/>
    <property type="evidence" value="ECO:0007669"/>
    <property type="project" value="TreeGrafter"/>
</dbReference>
<dbReference type="GO" id="GO:0035459">
    <property type="term" value="P:vesicle cargo loading"/>
    <property type="evidence" value="ECO:0007669"/>
    <property type="project" value="TreeGrafter"/>
</dbReference>
<feature type="compositionally biased region" description="Basic and acidic residues" evidence="9">
    <location>
        <begin position="223"/>
        <end position="282"/>
    </location>
</feature>
<feature type="compositionally biased region" description="Polar residues" evidence="9">
    <location>
        <begin position="283"/>
        <end position="294"/>
    </location>
</feature>
<evidence type="ECO:0000256" key="8">
    <source>
        <dbReference type="SAM" id="Coils"/>
    </source>
</evidence>
<protein>
    <submittedName>
        <fullName evidence="13">Putative transport and Golgi organization protein 1</fullName>
    </submittedName>
</protein>
<evidence type="ECO:0000256" key="9">
    <source>
        <dbReference type="SAM" id="MobiDB-lite"/>
    </source>
</evidence>
<feature type="compositionally biased region" description="Low complexity" evidence="9">
    <location>
        <begin position="680"/>
        <end position="704"/>
    </location>
</feature>
<reference evidence="13 14" key="2">
    <citation type="submission" date="2019-01" db="EMBL/GenBank/DDBJ databases">
        <title>The decoding of complex shrimp genome reveals the adaptation for benthos swimmer, frequently molting mechanism and breeding impact on genome.</title>
        <authorList>
            <person name="Sun Y."/>
            <person name="Gao Y."/>
            <person name="Yu Y."/>
        </authorList>
    </citation>
    <scope>NUCLEOTIDE SEQUENCE [LARGE SCALE GENOMIC DNA]</scope>
    <source>
        <tissue evidence="13">Muscle</tissue>
    </source>
</reference>
<evidence type="ECO:0000256" key="5">
    <source>
        <dbReference type="ARBA" id="ARBA00023054"/>
    </source>
</evidence>
<keyword evidence="10" id="KW-0472">Membrane</keyword>
<feature type="compositionally biased region" description="Basic and acidic residues" evidence="9">
    <location>
        <begin position="1260"/>
        <end position="1271"/>
    </location>
</feature>
<feature type="compositionally biased region" description="Low complexity" evidence="9">
    <location>
        <begin position="581"/>
        <end position="592"/>
    </location>
</feature>
<evidence type="ECO:0000256" key="3">
    <source>
        <dbReference type="ARBA" id="ARBA00022729"/>
    </source>
</evidence>
<dbReference type="InterPro" id="IPR036028">
    <property type="entry name" value="SH3-like_dom_sf"/>
</dbReference>
<feature type="compositionally biased region" description="Polar residues" evidence="9">
    <location>
        <begin position="705"/>
        <end position="719"/>
    </location>
</feature>
<reference evidence="13 14" key="1">
    <citation type="submission" date="2018-04" db="EMBL/GenBank/DDBJ databases">
        <authorList>
            <person name="Zhang X."/>
            <person name="Yuan J."/>
            <person name="Li F."/>
            <person name="Xiang J."/>
        </authorList>
    </citation>
    <scope>NUCLEOTIDE SEQUENCE [LARGE SCALE GENOMIC DNA]</scope>
    <source>
        <tissue evidence="13">Muscle</tissue>
    </source>
</reference>
<keyword evidence="10" id="KW-1133">Transmembrane helix</keyword>
<evidence type="ECO:0000256" key="2">
    <source>
        <dbReference type="ARBA" id="ARBA00022443"/>
    </source>
</evidence>
<keyword evidence="3 11" id="KW-0732">Signal</keyword>
<dbReference type="EMBL" id="QCYY01002174">
    <property type="protein sequence ID" value="ROT72335.1"/>
    <property type="molecule type" value="Genomic_DNA"/>
</dbReference>
<evidence type="ECO:0000256" key="6">
    <source>
        <dbReference type="ARBA" id="ARBA00023180"/>
    </source>
</evidence>
<dbReference type="PANTHER" id="PTHR23158:SF33">
    <property type="entry name" value="TRANSPORT AND GOLGI ORGANIZATION PROTEIN 1"/>
    <property type="match status" value="1"/>
</dbReference>
<evidence type="ECO:0000259" key="12">
    <source>
        <dbReference type="PROSITE" id="PS50002"/>
    </source>
</evidence>
<feature type="chain" id="PRO_5018678062" evidence="11">
    <location>
        <begin position="25"/>
        <end position="1284"/>
    </location>
</feature>
<keyword evidence="14" id="KW-1185">Reference proteome</keyword>
<dbReference type="OrthoDB" id="6372603at2759"/>
<feature type="region of interest" description="Disordered" evidence="9">
    <location>
        <begin position="113"/>
        <end position="132"/>
    </location>
</feature>
<gene>
    <name evidence="13" type="ORF">C7M84_009288</name>
</gene>
<feature type="coiled-coil region" evidence="8">
    <location>
        <begin position="919"/>
        <end position="953"/>
    </location>
</feature>
<keyword evidence="6" id="KW-0325">Glycoprotein</keyword>
<evidence type="ECO:0000256" key="10">
    <source>
        <dbReference type="SAM" id="Phobius"/>
    </source>
</evidence>
<dbReference type="PROSITE" id="PS50002">
    <property type="entry name" value="SH3"/>
    <property type="match status" value="1"/>
</dbReference>
<name>A0A3R7QMM2_PENVA</name>
<comment type="caution">
    <text evidence="13">The sequence shown here is derived from an EMBL/GenBank/DDBJ whole genome shotgun (WGS) entry which is preliminary data.</text>
</comment>
<keyword evidence="5 8" id="KW-0175">Coiled coil</keyword>
<dbReference type="PANTHER" id="PTHR23158">
    <property type="entry name" value="MELANOMA INHIBITORY ACTIVITY-RELATED"/>
    <property type="match status" value="1"/>
</dbReference>
<feature type="compositionally biased region" description="Low complexity" evidence="9">
    <location>
        <begin position="654"/>
        <end position="668"/>
    </location>
</feature>
<evidence type="ECO:0000256" key="4">
    <source>
        <dbReference type="ARBA" id="ARBA00022824"/>
    </source>
</evidence>
<feature type="domain" description="SH3" evidence="12">
    <location>
        <begin position="39"/>
        <end position="101"/>
    </location>
</feature>
<keyword evidence="10" id="KW-0812">Transmembrane</keyword>
<feature type="compositionally biased region" description="Polar residues" evidence="9">
    <location>
        <begin position="601"/>
        <end position="612"/>
    </location>
</feature>
<dbReference type="SUPFAM" id="SSF58100">
    <property type="entry name" value="Bacterial hemolysins"/>
    <property type="match status" value="1"/>
</dbReference>
<sequence length="1284" mass="140808">MAEAWRGRISGLLLVFSVLGSVGASISDLRLCADPECKERISKAITVIGYPSKDEYILSFPVNTEVTVYSKEAGTNKDLWGVEIKGKRGYVPKRYLRETKVFVKKLEYEVPTELGENVPNPQDNKQGEEPKSDNLNLQHEVEQQNGEQVADQVAASAEDIEFQRVTKGLSQEDGEKKEIPDEVFGKEGKNEEAESPSEELQKGDEDITKENSPTDEPATEGGEGEKSKSEEVEEVKVNEQVGDDKERSEEVKDEAVGDGTSVEKDQKAVDLEVKSESVEGTDKQSASENASLETESQEHAKSETLSDGEPNPLETSSQNGDMPAPTPTPSSPDYEVIDGTTIYFDDPPPAEVPSVMLDSSVHLDSSAVVNEEYSSVQTPPIIKDTFTVTDVNVIDVTEPTVTQSPDSAISDQPELESETVMHDLNPESTASKTQLFTDQSDIILDDSKPDISPTSSSWIAQAATSVTSWFGESGEVQENNDLENVKSEDNNGDAELPLPESNEKDLKDEDKSDFMVPKPESIIEEVVSQEPEAEEESTGFFSSWFGSSEDTIEESDAPSTESDFMESDRPSQDTSDVKLNVVSEEGSPVVSEQITDPAVSSVPSNAENTLVDQYTPPASDVDDTAYKPHAVQGGPPMVESSPDATVVPNPQAFTDDLTSTDDTLTPSDAYDNAEEDSDQSSENVNVSASDSSSDGTGVTGESVTNTDLNSQPTVDTEAQSVESPLLVSSEVEDSPSRAEDSPSELDDEQEELGPSTARPLFAEPTPSLDPENLAHLADSETEAMEKLQEDSSEEGSIAENFLKTTHGLWKTLAEALQLPEGLAFGVEAEVADPHMSSGALVFLGIVVCTIITIYIVHLFMVKLSREAPMLEALNRIDRENRLLNEENKSLHEQICKGRKELEEVAFRLSHSSGDMTELNSELELVKSNYTSDKEQLEERIMQLEHELEEATTNGLEMHKMLSEMLSTQSDATAFQASVDHLQSMLDGQREKVETLTSDLALKTRLNEELHTELAAARERANKLDYQVEQLTHSLEELTGAKAETIQKLQEEANLVQELKKTNEMLTEQTSSSDSKLETLTKDLEEQRDTISKLREAIETKESELQNFLRNRESYHPSVLFVLAIVLILSLLPASHPPPTYSPFFLPFGLHIKLLLSFIFPSSFSSYSPFAPPPRHHLPPPPASPTLPSSLMLASPFLLFFYFLPFLSAPPPIPTPALSPALSPFIPLHFAFPFLTSPSSLPPSPSIPFVSKQTDRSPLAEPRDNAKTDNARNAHTQRPLRDEAD</sequence>
<dbReference type="GO" id="GO:0005789">
    <property type="term" value="C:endoplasmic reticulum membrane"/>
    <property type="evidence" value="ECO:0007669"/>
    <property type="project" value="UniProtKB-SubCell"/>
</dbReference>
<feature type="compositionally biased region" description="Basic and acidic residues" evidence="9">
    <location>
        <begin position="501"/>
        <end position="513"/>
    </location>
</feature>
<evidence type="ECO:0000256" key="7">
    <source>
        <dbReference type="PROSITE-ProRule" id="PRU00192"/>
    </source>
</evidence>
<accession>A0A3R7QMM2</accession>
<dbReference type="InterPro" id="IPR051500">
    <property type="entry name" value="cTAGE_MIA/OTOR"/>
</dbReference>
<keyword evidence="4" id="KW-0256">Endoplasmic reticulum</keyword>
<feature type="compositionally biased region" description="Basic and acidic residues" evidence="9">
    <location>
        <begin position="173"/>
        <end position="192"/>
    </location>
</feature>
<feature type="region of interest" description="Disordered" evidence="9">
    <location>
        <begin position="164"/>
        <end position="351"/>
    </location>
</feature>
<dbReference type="SUPFAM" id="SSF50044">
    <property type="entry name" value="SH3-domain"/>
    <property type="match status" value="1"/>
</dbReference>
<evidence type="ECO:0000256" key="11">
    <source>
        <dbReference type="SAM" id="SignalP"/>
    </source>
</evidence>
<comment type="subcellular location">
    <subcellularLocation>
        <location evidence="1">Endoplasmic reticulum membrane</location>
        <topology evidence="1">Single-pass membrane protein</topology>
    </subcellularLocation>
</comment>
<dbReference type="GO" id="GO:0006888">
    <property type="term" value="P:endoplasmic reticulum to Golgi vesicle-mediated transport"/>
    <property type="evidence" value="ECO:0007669"/>
    <property type="project" value="TreeGrafter"/>
</dbReference>
<feature type="compositionally biased region" description="Basic and acidic residues" evidence="9">
    <location>
        <begin position="199"/>
        <end position="209"/>
    </location>
</feature>
<feature type="transmembrane region" description="Helical" evidence="10">
    <location>
        <begin position="1143"/>
        <end position="1163"/>
    </location>
</feature>
<feature type="compositionally biased region" description="Low complexity" evidence="9">
    <location>
        <begin position="538"/>
        <end position="549"/>
    </location>
</feature>
<proteinExistence type="predicted"/>
<evidence type="ECO:0000256" key="1">
    <source>
        <dbReference type="ARBA" id="ARBA00004389"/>
    </source>
</evidence>
<feature type="transmembrane region" description="Helical" evidence="10">
    <location>
        <begin position="1184"/>
        <end position="1204"/>
    </location>
</feature>
<feature type="compositionally biased region" description="Low complexity" evidence="9">
    <location>
        <begin position="720"/>
        <end position="729"/>
    </location>
</feature>
<feature type="coiled-coil region" evidence="8">
    <location>
        <begin position="1006"/>
        <end position="1110"/>
    </location>
</feature>
<dbReference type="GO" id="GO:0070971">
    <property type="term" value="C:endoplasmic reticulum exit site"/>
    <property type="evidence" value="ECO:0007669"/>
    <property type="project" value="TreeGrafter"/>
</dbReference>
<feature type="region of interest" description="Disordered" evidence="9">
    <location>
        <begin position="1244"/>
        <end position="1284"/>
    </location>
</feature>
<dbReference type="InterPro" id="IPR001452">
    <property type="entry name" value="SH3_domain"/>
</dbReference>